<dbReference type="EMBL" id="CP157947">
    <property type="protein sequence ID" value="XBS70263.1"/>
    <property type="molecule type" value="Genomic_DNA"/>
</dbReference>
<feature type="transmembrane region" description="Helical" evidence="1">
    <location>
        <begin position="183"/>
        <end position="203"/>
    </location>
</feature>
<dbReference type="GO" id="GO:0005886">
    <property type="term" value="C:plasma membrane"/>
    <property type="evidence" value="ECO:0007669"/>
    <property type="project" value="TreeGrafter"/>
</dbReference>
<dbReference type="PANTHER" id="PTHR38095:SF2">
    <property type="entry name" value="ANAEROBIC DIMETHYL SULFOXIDE REDUCTASE CHAIN C"/>
    <property type="match status" value="1"/>
</dbReference>
<keyword evidence="2" id="KW-0560">Oxidoreductase</keyword>
<organism evidence="2">
    <name type="scientific">Acerihabitans sp. KWT182</name>
    <dbReference type="NCBI Taxonomy" id="3157919"/>
    <lineage>
        <taxon>Bacteria</taxon>
        <taxon>Pseudomonadati</taxon>
        <taxon>Pseudomonadota</taxon>
        <taxon>Gammaproteobacteria</taxon>
        <taxon>Enterobacterales</taxon>
        <taxon>Pectobacteriaceae</taxon>
        <taxon>Acerihabitans</taxon>
    </lineage>
</organism>
<protein>
    <submittedName>
        <fullName evidence="2">DmsC/YnfH family molybdoenzyme membrane anchor subunit</fullName>
        <ecNumber evidence="2">1.8.5.3</ecNumber>
    </submittedName>
</protein>
<keyword evidence="1" id="KW-0812">Transmembrane</keyword>
<feature type="transmembrane region" description="Helical" evidence="1">
    <location>
        <begin position="118"/>
        <end position="138"/>
    </location>
</feature>
<dbReference type="PANTHER" id="PTHR38095">
    <property type="entry name" value="ANAEROBIC DIMETHYL SULFOXIDE REDUCTASE CHAIN YNFH"/>
    <property type="match status" value="1"/>
</dbReference>
<feature type="transmembrane region" description="Helical" evidence="1">
    <location>
        <begin position="49"/>
        <end position="68"/>
    </location>
</feature>
<dbReference type="InterPro" id="IPR007059">
    <property type="entry name" value="DmsC"/>
</dbReference>
<feature type="transmembrane region" description="Helical" evidence="1">
    <location>
        <begin position="150"/>
        <end position="171"/>
    </location>
</feature>
<evidence type="ECO:0000313" key="2">
    <source>
        <dbReference type="EMBL" id="XBS70263.1"/>
    </source>
</evidence>
<proteinExistence type="predicted"/>
<feature type="transmembrane region" description="Helical" evidence="1">
    <location>
        <begin position="12"/>
        <end position="37"/>
    </location>
</feature>
<dbReference type="GO" id="GO:0009389">
    <property type="term" value="F:dimethyl sulfoxide reductase activity"/>
    <property type="evidence" value="ECO:0007669"/>
    <property type="project" value="TreeGrafter"/>
</dbReference>
<sequence length="287" mass="30762">MGNGWSEWPLMFFTVAGQCVIGGYLIMAMALLAGRLAEEDIRRIRQWMFLLWLVMGLGFLASMMHLGSPLRAMNSLNRIGASPLSNEIAAGSLFFALGGGIYWLVAVLNRMPPWLDTFWLVLTALSGLAFLYAMGRVYMIDTVPTWNTVYTPLGFVLTVFIGGPPLGCLLLQAAGIKAPGWRYLPWISVIAVLVSVTAAMMQAAGLAAIHSSVQQASTIVPDYGLLMAGRALLLALGLACWLWPTTRGKTPPTAGLALGLLLIVGGELVGRAVFYGLHMTVGMAIAS</sequence>
<dbReference type="GO" id="GO:0019645">
    <property type="term" value="P:anaerobic electron transport chain"/>
    <property type="evidence" value="ECO:0007669"/>
    <property type="project" value="InterPro"/>
</dbReference>
<dbReference type="EC" id="1.8.5.3" evidence="2"/>
<keyword evidence="1" id="KW-1133">Transmembrane helix</keyword>
<feature type="transmembrane region" description="Helical" evidence="1">
    <location>
        <begin position="88"/>
        <end position="106"/>
    </location>
</feature>
<feature type="transmembrane region" description="Helical" evidence="1">
    <location>
        <begin position="255"/>
        <end position="277"/>
    </location>
</feature>
<evidence type="ECO:0000256" key="1">
    <source>
        <dbReference type="SAM" id="Phobius"/>
    </source>
</evidence>
<dbReference type="GO" id="GO:0009390">
    <property type="term" value="C:dimethyl sulfoxide reductase complex"/>
    <property type="evidence" value="ECO:0007669"/>
    <property type="project" value="TreeGrafter"/>
</dbReference>
<keyword evidence="1" id="KW-0472">Membrane</keyword>
<reference evidence="2" key="1">
    <citation type="submission" date="2024-06" db="EMBL/GenBank/DDBJ databases">
        <authorList>
            <person name="Coelho C."/>
            <person name="Bento M."/>
            <person name="Garcia E."/>
            <person name="Camelo A."/>
            <person name="Brandao I."/>
            <person name="Espirito Santo C."/>
            <person name="Trovao J."/>
            <person name="Verissimo A."/>
            <person name="Costa J."/>
            <person name="Tiago I."/>
        </authorList>
    </citation>
    <scope>NUCLEOTIDE SEQUENCE</scope>
    <source>
        <strain evidence="2">KWT182</strain>
    </source>
</reference>
<feature type="transmembrane region" description="Helical" evidence="1">
    <location>
        <begin position="223"/>
        <end position="243"/>
    </location>
</feature>
<dbReference type="Pfam" id="PF04976">
    <property type="entry name" value="DmsC"/>
    <property type="match status" value="1"/>
</dbReference>
<accession>A0AAU7QAX8</accession>
<gene>
    <name evidence="2" type="ORF">ABK905_03040</name>
</gene>
<name>A0AAU7QAX8_9GAMM</name>
<dbReference type="AlphaFoldDB" id="A0AAU7QAX8"/>